<name>A0A1D8S3E9_9EURY</name>
<feature type="transmembrane region" description="Helical" evidence="1">
    <location>
        <begin position="44"/>
        <end position="64"/>
    </location>
</feature>
<reference evidence="3" key="3">
    <citation type="journal article" date="2017" name="ISME J.">
        <title>Discovery of anaerobic lithoheterotrophic haloarchaea, ubiquitous in hypersaline habitats.</title>
        <authorList>
            <person name="Sorokin D.Y."/>
            <person name="Messina E."/>
            <person name="Smedile F."/>
            <person name="Roman P."/>
            <person name="Damste J.S.S."/>
            <person name="Ciordia S."/>
            <person name="Mena M.C."/>
            <person name="Ferrer M."/>
            <person name="Golyshin P.N."/>
            <person name="Kublanov I.V."/>
            <person name="Samarov N.I."/>
            <person name="Toshchakov S.V."/>
            <person name="La Cono V."/>
            <person name="Yakimov M.M."/>
        </authorList>
    </citation>
    <scope>NUCLEOTIDE SEQUENCE</scope>
    <source>
        <strain evidence="3">HSR6</strain>
    </source>
</reference>
<dbReference type="AlphaFoldDB" id="A0A1D8S3E9"/>
<evidence type="ECO:0000313" key="5">
    <source>
        <dbReference type="Proteomes" id="UP000186165"/>
    </source>
</evidence>
<dbReference type="KEGG" id="halh:HTSR_0695"/>
<keyword evidence="1" id="KW-0812">Transmembrane</keyword>
<sequence>MGIVEFHVDQIEVETVPKLVLFDRSDGVEKPAGEPGSKPPVSPLTALGVAVFATVLAVAIWKLASRVKNIDRPR</sequence>
<evidence type="ECO:0000313" key="3">
    <source>
        <dbReference type="EMBL" id="APE95180.1"/>
    </source>
</evidence>
<evidence type="ECO:0000313" key="2">
    <source>
        <dbReference type="EMBL" id="AOW79887.1"/>
    </source>
</evidence>
<dbReference type="Proteomes" id="UP000185608">
    <property type="component" value="Chromosome"/>
</dbReference>
<accession>A0A1D8S3E9</accession>
<keyword evidence="1" id="KW-1133">Transmembrane helix</keyword>
<dbReference type="EMBL" id="CP016070">
    <property type="protein sequence ID" value="AOW79887.1"/>
    <property type="molecule type" value="Genomic_DNA"/>
</dbReference>
<proteinExistence type="predicted"/>
<dbReference type="KEGG" id="hhsr:HSR6_0721"/>
<evidence type="ECO:0000256" key="1">
    <source>
        <dbReference type="SAM" id="Phobius"/>
    </source>
</evidence>
<keyword evidence="5" id="KW-1185">Reference proteome</keyword>
<protein>
    <submittedName>
        <fullName evidence="2">Uncharacterized protein</fullName>
    </submittedName>
</protein>
<accession>A0A1J1AAL3</accession>
<dbReference type="GeneID" id="30417243"/>
<keyword evidence="1" id="KW-0472">Membrane</keyword>
<reference evidence="5" key="2">
    <citation type="submission" date="2016-08" db="EMBL/GenBank/DDBJ databases">
        <title>Discovery of first anaerobic lithoheterotrophic haloarchae widely represented in hypersaline habitats.</title>
        <authorList>
            <person name="Sorokin D.Y."/>
            <person name="Kublanov I.V."/>
            <person name="Roman P."/>
            <person name="Sinninghe Damste J.S."/>
            <person name="Golyshin P.N."/>
            <person name="Rojo D."/>
            <person name="Ciordia S."/>
            <person name="Mena Md.C."/>
            <person name="Ferrer M."/>
            <person name="Smedile F."/>
            <person name="Messina E."/>
            <person name="La Cono V."/>
            <person name="Yakimov M.M."/>
        </authorList>
    </citation>
    <scope>NUCLEOTIDE SEQUENCE [LARGE SCALE GENOMIC DNA]</scope>
    <source>
        <strain evidence="5">HSR6</strain>
    </source>
</reference>
<dbReference type="EMBL" id="CP016804">
    <property type="protein sequence ID" value="APE95180.1"/>
    <property type="molecule type" value="Genomic_DNA"/>
</dbReference>
<gene>
    <name evidence="3" type="ORF">HSR6_0721</name>
    <name evidence="2" type="ORF">HTSR_0695</name>
</gene>
<reference evidence="2 4" key="1">
    <citation type="submission" date="2016-06" db="EMBL/GenBank/DDBJ databases">
        <title>Discovery of anaerobic lithoheterotrophic haloarchaeon capable of sulfur respiration by hydrogen and formate.</title>
        <authorList>
            <person name="Sorokin D.Y."/>
            <person name="Kublanov I.V."/>
            <person name="Roman P."/>
            <person name="Sinninghe Damste J.S."/>
            <person name="Golyshin P.N."/>
            <person name="Rojo D."/>
            <person name="Ciordia S."/>
            <person name="Mena Md.C."/>
            <person name="Ferrer M."/>
            <person name="Smedile F."/>
            <person name="Messina E."/>
            <person name="La Cono V."/>
            <person name="Yakimov M.M."/>
        </authorList>
    </citation>
    <scope>NUCLEOTIDE SEQUENCE [LARGE SCALE GENOMIC DNA]</scope>
    <source>
        <strain evidence="2 4">HTSR1</strain>
    </source>
</reference>
<dbReference type="RefSeq" id="WP_070364625.1">
    <property type="nucleotide sequence ID" value="NZ_CP016070.1"/>
</dbReference>
<dbReference type="Proteomes" id="UP000186165">
    <property type="component" value="Chromosome"/>
</dbReference>
<organism evidence="2 4">
    <name type="scientific">Halodesulfurarchaeum formicicum</name>
    <dbReference type="NCBI Taxonomy" id="1873524"/>
    <lineage>
        <taxon>Archaea</taxon>
        <taxon>Methanobacteriati</taxon>
        <taxon>Methanobacteriota</taxon>
        <taxon>Stenosarchaea group</taxon>
        <taxon>Halobacteria</taxon>
        <taxon>Halobacteriales</taxon>
        <taxon>Halobacteriaceae</taxon>
        <taxon>Halodesulfurarchaeum</taxon>
    </lineage>
</organism>
<dbReference type="STRING" id="1873524.HSR6_0721"/>
<evidence type="ECO:0000313" key="4">
    <source>
        <dbReference type="Proteomes" id="UP000185608"/>
    </source>
</evidence>